<dbReference type="InterPro" id="IPR002347">
    <property type="entry name" value="SDR_fam"/>
</dbReference>
<evidence type="ECO:0000256" key="3">
    <source>
        <dbReference type="ARBA" id="ARBA00023002"/>
    </source>
</evidence>
<evidence type="ECO:0008006" key="6">
    <source>
        <dbReference type="Google" id="ProtNLM"/>
    </source>
</evidence>
<dbReference type="EMBL" id="KN822279">
    <property type="protein sequence ID" value="KIM51165.1"/>
    <property type="molecule type" value="Genomic_DNA"/>
</dbReference>
<keyword evidence="2" id="KW-0521">NADP</keyword>
<evidence type="ECO:0000313" key="4">
    <source>
        <dbReference type="EMBL" id="KIM51165.1"/>
    </source>
</evidence>
<keyword evidence="5" id="KW-1185">Reference proteome</keyword>
<dbReference type="PANTHER" id="PTHR24320:SF282">
    <property type="entry name" value="WW DOMAIN-CONTAINING OXIDOREDUCTASE"/>
    <property type="match status" value="1"/>
</dbReference>
<evidence type="ECO:0000256" key="2">
    <source>
        <dbReference type="ARBA" id="ARBA00022857"/>
    </source>
</evidence>
<name>A0A0C3CRF2_9AGAM</name>
<protein>
    <recommendedName>
        <fullName evidence="6">NAD(P)-binding protein</fullName>
    </recommendedName>
</protein>
<dbReference type="HOGENOM" id="CLU_010194_44_6_1"/>
<reference evidence="5" key="2">
    <citation type="submission" date="2015-01" db="EMBL/GenBank/DDBJ databases">
        <title>Evolutionary Origins and Diversification of the Mycorrhizal Mutualists.</title>
        <authorList>
            <consortium name="DOE Joint Genome Institute"/>
            <consortium name="Mycorrhizal Genomics Consortium"/>
            <person name="Kohler A."/>
            <person name="Kuo A."/>
            <person name="Nagy L.G."/>
            <person name="Floudas D."/>
            <person name="Copeland A."/>
            <person name="Barry K.W."/>
            <person name="Cichocki N."/>
            <person name="Veneault-Fourrey C."/>
            <person name="LaButti K."/>
            <person name="Lindquist E.A."/>
            <person name="Lipzen A."/>
            <person name="Lundell T."/>
            <person name="Morin E."/>
            <person name="Murat C."/>
            <person name="Riley R."/>
            <person name="Ohm R."/>
            <person name="Sun H."/>
            <person name="Tunlid A."/>
            <person name="Henrissat B."/>
            <person name="Grigoriev I.V."/>
            <person name="Hibbett D.S."/>
            <person name="Martin F."/>
        </authorList>
    </citation>
    <scope>NUCLEOTIDE SEQUENCE [LARGE SCALE GENOMIC DNA]</scope>
    <source>
        <strain evidence="5">Foug A</strain>
    </source>
</reference>
<evidence type="ECO:0000313" key="5">
    <source>
        <dbReference type="Proteomes" id="UP000053989"/>
    </source>
</evidence>
<dbReference type="PANTHER" id="PTHR24320">
    <property type="entry name" value="RETINOL DEHYDROGENASE"/>
    <property type="match status" value="1"/>
</dbReference>
<dbReference type="InParanoid" id="A0A0C3CRF2"/>
<dbReference type="STRING" id="1036808.A0A0C3CRF2"/>
<dbReference type="InterPro" id="IPR036291">
    <property type="entry name" value="NAD(P)-bd_dom_sf"/>
</dbReference>
<accession>A0A0C3CRF2</accession>
<organism evidence="4 5">
    <name type="scientific">Scleroderma citrinum Foug A</name>
    <dbReference type="NCBI Taxonomy" id="1036808"/>
    <lineage>
        <taxon>Eukaryota</taxon>
        <taxon>Fungi</taxon>
        <taxon>Dikarya</taxon>
        <taxon>Basidiomycota</taxon>
        <taxon>Agaricomycotina</taxon>
        <taxon>Agaricomycetes</taxon>
        <taxon>Agaricomycetidae</taxon>
        <taxon>Boletales</taxon>
        <taxon>Sclerodermatineae</taxon>
        <taxon>Sclerodermataceae</taxon>
        <taxon>Scleroderma</taxon>
    </lineage>
</organism>
<dbReference type="Pfam" id="PF00106">
    <property type="entry name" value="adh_short"/>
    <property type="match status" value="1"/>
</dbReference>
<dbReference type="FunCoup" id="A0A0C3CRF2">
    <property type="interactions" value="148"/>
</dbReference>
<keyword evidence="3" id="KW-0560">Oxidoreductase</keyword>
<comment type="similarity">
    <text evidence="1">Belongs to the short-chain dehydrogenases/reductases (SDR) family.</text>
</comment>
<dbReference type="GO" id="GO:0016491">
    <property type="term" value="F:oxidoreductase activity"/>
    <property type="evidence" value="ECO:0007669"/>
    <property type="project" value="UniProtKB-KW"/>
</dbReference>
<dbReference type="AlphaFoldDB" id="A0A0C3CRF2"/>
<sequence>MGSSASKDFNPEQDIPDLTGRVIIVTGGNTGIGYGTIKHLARKGARVYMAARNKAKAEAAISALNEEGLGPGNGEVVWLELDLSDPRNAKKAAKEFMAKEDRLDVLNTPLYSLLTFVLCSVISPFVLTRELLPVLKKTSSQSDSDVRVVIVSSEGHRVMGAMPRFRTIENLNDECNHSWSPIFMRYCLTKAANILYASELHRRLSSDPSLSNIIALSLHPGQVNTWCNKPWVVRLHLSGVIYALGLPTTVGPEIGAYTNVFAAAAPVVKRERKKYGGGYVMPVGKVVKPTWEKEWVEAGKELWEVIERFLEERGI</sequence>
<reference evidence="4 5" key="1">
    <citation type="submission" date="2014-04" db="EMBL/GenBank/DDBJ databases">
        <authorList>
            <consortium name="DOE Joint Genome Institute"/>
            <person name="Kuo A."/>
            <person name="Kohler A."/>
            <person name="Nagy L.G."/>
            <person name="Floudas D."/>
            <person name="Copeland A."/>
            <person name="Barry K.W."/>
            <person name="Cichocki N."/>
            <person name="Veneault-Fourrey C."/>
            <person name="LaButti K."/>
            <person name="Lindquist E.A."/>
            <person name="Lipzen A."/>
            <person name="Lundell T."/>
            <person name="Morin E."/>
            <person name="Murat C."/>
            <person name="Sun H."/>
            <person name="Tunlid A."/>
            <person name="Henrissat B."/>
            <person name="Grigoriev I.V."/>
            <person name="Hibbett D.S."/>
            <person name="Martin F."/>
            <person name="Nordberg H.P."/>
            <person name="Cantor M.N."/>
            <person name="Hua S.X."/>
        </authorList>
    </citation>
    <scope>NUCLEOTIDE SEQUENCE [LARGE SCALE GENOMIC DNA]</scope>
    <source>
        <strain evidence="4 5">Foug A</strain>
    </source>
</reference>
<dbReference type="OrthoDB" id="191139at2759"/>
<dbReference type="Gene3D" id="3.40.50.720">
    <property type="entry name" value="NAD(P)-binding Rossmann-like Domain"/>
    <property type="match status" value="2"/>
</dbReference>
<evidence type="ECO:0000256" key="1">
    <source>
        <dbReference type="ARBA" id="ARBA00006484"/>
    </source>
</evidence>
<dbReference type="SUPFAM" id="SSF51735">
    <property type="entry name" value="NAD(P)-binding Rossmann-fold domains"/>
    <property type="match status" value="1"/>
</dbReference>
<gene>
    <name evidence="4" type="ORF">SCLCIDRAFT_143847</name>
</gene>
<proteinExistence type="inferred from homology"/>
<dbReference type="Proteomes" id="UP000053989">
    <property type="component" value="Unassembled WGS sequence"/>
</dbReference>